<dbReference type="CDD" id="cd01908">
    <property type="entry name" value="YafJ"/>
    <property type="match status" value="1"/>
</dbReference>
<dbReference type="RefSeq" id="WP_125671919.1">
    <property type="nucleotide sequence ID" value="NZ_RCOS01000117.1"/>
</dbReference>
<evidence type="ECO:0000256" key="1">
    <source>
        <dbReference type="ARBA" id="ARBA00022962"/>
    </source>
</evidence>
<dbReference type="InterPro" id="IPR026869">
    <property type="entry name" value="EgtC-like"/>
</dbReference>
<reference evidence="3 4" key="1">
    <citation type="submission" date="2018-10" db="EMBL/GenBank/DDBJ databases">
        <title>Co-occurring genomic capacity for anaerobic methane metabolism and dissimilatory sulfite reduction discovered in the Korarchaeota.</title>
        <authorList>
            <person name="Mckay L.J."/>
            <person name="Dlakic M."/>
            <person name="Fields M.W."/>
            <person name="Delmont T.O."/>
            <person name="Eren A.M."/>
            <person name="Jay Z.J."/>
            <person name="Klingelsmith K.B."/>
            <person name="Rusch D.B."/>
            <person name="Inskeep W.P."/>
        </authorList>
    </citation>
    <scope>NUCLEOTIDE SEQUENCE [LARGE SCALE GENOMIC DNA]</scope>
    <source>
        <strain evidence="3 4">MDKW</strain>
    </source>
</reference>
<organism evidence="3 4">
    <name type="scientific">Candidatus Methanodesulfokora washburnensis</name>
    <dbReference type="NCBI Taxonomy" id="2478471"/>
    <lineage>
        <taxon>Archaea</taxon>
        <taxon>Thermoproteota</taxon>
        <taxon>Candidatus Korarchaeia</taxon>
        <taxon>Candidatus Korarchaeia incertae sedis</taxon>
        <taxon>Candidatus Methanodesulfokora</taxon>
    </lineage>
</organism>
<feature type="domain" description="Glutamine amidotransferase type-2" evidence="2">
    <location>
        <begin position="2"/>
        <end position="257"/>
    </location>
</feature>
<dbReference type="Pfam" id="PF13230">
    <property type="entry name" value="GATase_4"/>
    <property type="match status" value="1"/>
</dbReference>
<evidence type="ECO:0000259" key="2">
    <source>
        <dbReference type="PROSITE" id="PS51278"/>
    </source>
</evidence>
<gene>
    <name evidence="3" type="ORF">D6D85_10475</name>
</gene>
<dbReference type="EMBL" id="RCOS01000117">
    <property type="protein sequence ID" value="RSN73422.1"/>
    <property type="molecule type" value="Genomic_DNA"/>
</dbReference>
<sequence length="351" mass="41338">MCELLGMSFNLPVNPRISFRGFRLRGKYNRDGWGLAFYPDESAQIFKEPIKAGESALSEFLKNYTEIRSKIFIGHVRYASRGGISHKNTHPFSRELFGREYVFAHNGNLEYKDLELGSFKPIGETDSEHAFCHLLHCIKQRKVVDWKEEDFEWLAEKLIEINKYGSFNCIFSDGTHLFCYSDKNGYNNLRFVHRKPPYGKIKLLDDDWDIELDKDNFIDLSKEKEPEQTGYIIATRELTDEKWLKFEPGELIVFKDGRIIYSNKRPSEGMEMDVLIAIRRSPHRISLREISNKTGRSMEEVTRAVRSLLKKKYIRQDRRDVVEWYEESATFYTEPSRRREIDELMSSYSGD</sequence>
<dbReference type="Proteomes" id="UP000277582">
    <property type="component" value="Unassembled WGS sequence"/>
</dbReference>
<keyword evidence="4" id="KW-1185">Reference proteome</keyword>
<dbReference type="PANTHER" id="PTHR42824">
    <property type="entry name" value="GLUTAMINE AMIDOTRANSFERASE"/>
    <property type="match status" value="1"/>
</dbReference>
<dbReference type="InterPro" id="IPR036388">
    <property type="entry name" value="WH-like_DNA-bd_sf"/>
</dbReference>
<evidence type="ECO:0000313" key="4">
    <source>
        <dbReference type="Proteomes" id="UP000277582"/>
    </source>
</evidence>
<dbReference type="InterPro" id="IPR036390">
    <property type="entry name" value="WH_DNA-bd_sf"/>
</dbReference>
<evidence type="ECO:0000313" key="3">
    <source>
        <dbReference type="EMBL" id="RSN73422.1"/>
    </source>
</evidence>
<dbReference type="InterPro" id="IPR017932">
    <property type="entry name" value="GATase_2_dom"/>
</dbReference>
<dbReference type="Gene3D" id="1.10.10.10">
    <property type="entry name" value="Winged helix-like DNA-binding domain superfamily/Winged helix DNA-binding domain"/>
    <property type="match status" value="1"/>
</dbReference>
<dbReference type="OrthoDB" id="350529at2157"/>
<protein>
    <submittedName>
        <fullName evidence="3">Class II glutamine amidotransferase</fullName>
    </submittedName>
</protein>
<dbReference type="InterPro" id="IPR029055">
    <property type="entry name" value="Ntn_hydrolases_N"/>
</dbReference>
<dbReference type="PANTHER" id="PTHR42824:SF1">
    <property type="entry name" value="GLUTAMINE AMIDOTRANSFERASE YAFJ-RELATED"/>
    <property type="match status" value="1"/>
</dbReference>
<dbReference type="PROSITE" id="PS51278">
    <property type="entry name" value="GATASE_TYPE_2"/>
    <property type="match status" value="1"/>
</dbReference>
<proteinExistence type="predicted"/>
<keyword evidence="3" id="KW-0808">Transferase</keyword>
<name>A0A3R9RM20_9CREN</name>
<dbReference type="SUPFAM" id="SSF56235">
    <property type="entry name" value="N-terminal nucleophile aminohydrolases (Ntn hydrolases)"/>
    <property type="match status" value="1"/>
</dbReference>
<accession>A0A3R9RM20</accession>
<comment type="caution">
    <text evidence="3">The sequence shown here is derived from an EMBL/GenBank/DDBJ whole genome shotgun (WGS) entry which is preliminary data.</text>
</comment>
<dbReference type="AlphaFoldDB" id="A0A3R9RM20"/>
<dbReference type="SUPFAM" id="SSF46785">
    <property type="entry name" value="Winged helix' DNA-binding domain"/>
    <property type="match status" value="1"/>
</dbReference>
<dbReference type="GO" id="GO:0016740">
    <property type="term" value="F:transferase activity"/>
    <property type="evidence" value="ECO:0007669"/>
    <property type="project" value="UniProtKB-KW"/>
</dbReference>
<dbReference type="Gene3D" id="3.60.20.10">
    <property type="entry name" value="Glutamine Phosphoribosylpyrophosphate, subunit 1, domain 1"/>
    <property type="match status" value="1"/>
</dbReference>
<keyword evidence="1 3" id="KW-0315">Glutamine amidotransferase</keyword>